<comment type="caution">
    <text evidence="8">The sequence shown here is derived from an EMBL/GenBank/DDBJ whole genome shotgun (WGS) entry which is preliminary data.</text>
</comment>
<evidence type="ECO:0000313" key="8">
    <source>
        <dbReference type="EMBL" id="NYF96769.1"/>
    </source>
</evidence>
<evidence type="ECO:0000256" key="3">
    <source>
        <dbReference type="ARBA" id="ARBA00022741"/>
    </source>
</evidence>
<dbReference type="GO" id="GO:0015807">
    <property type="term" value="P:L-amino acid transport"/>
    <property type="evidence" value="ECO:0007669"/>
    <property type="project" value="TreeGrafter"/>
</dbReference>
<dbReference type="PROSITE" id="PS50893">
    <property type="entry name" value="ABC_TRANSPORTER_2"/>
    <property type="match status" value="1"/>
</dbReference>
<dbReference type="InterPro" id="IPR017871">
    <property type="entry name" value="ABC_transporter-like_CS"/>
</dbReference>
<gene>
    <name evidence="8" type="ORF">BJY20_000161</name>
</gene>
<accession>A0A852VLG1</accession>
<keyword evidence="5" id="KW-0029">Amino-acid transport</keyword>
<dbReference type="PANTHER" id="PTHR43820:SF2">
    <property type="entry name" value="ABC TRANSPORTER ATP-BINDING PROTEIN"/>
    <property type="match status" value="1"/>
</dbReference>
<evidence type="ECO:0000256" key="6">
    <source>
        <dbReference type="SAM" id="MobiDB-lite"/>
    </source>
</evidence>
<keyword evidence="3" id="KW-0547">Nucleotide-binding</keyword>
<evidence type="ECO:0000256" key="5">
    <source>
        <dbReference type="ARBA" id="ARBA00022970"/>
    </source>
</evidence>
<reference evidence="8 9" key="1">
    <citation type="submission" date="2020-07" db="EMBL/GenBank/DDBJ databases">
        <title>Sequencing the genomes of 1000 actinobacteria strains.</title>
        <authorList>
            <person name="Klenk H.-P."/>
        </authorList>
    </citation>
    <scope>NUCLEOTIDE SEQUENCE [LARGE SCALE GENOMIC DNA]</scope>
    <source>
        <strain evidence="8 9">DSM 26154</strain>
    </source>
</reference>
<dbReference type="Pfam" id="PF00005">
    <property type="entry name" value="ABC_tran"/>
    <property type="match status" value="1"/>
</dbReference>
<feature type="compositionally biased region" description="Low complexity" evidence="6">
    <location>
        <begin position="7"/>
        <end position="21"/>
    </location>
</feature>
<dbReference type="SUPFAM" id="SSF52540">
    <property type="entry name" value="P-loop containing nucleoside triphosphate hydrolases"/>
    <property type="match status" value="1"/>
</dbReference>
<dbReference type="CDD" id="cd03224">
    <property type="entry name" value="ABC_TM1139_LivF_branched"/>
    <property type="match status" value="1"/>
</dbReference>
<comment type="similarity">
    <text evidence="1">Belongs to the ABC transporter superfamily.</text>
</comment>
<organism evidence="8 9">
    <name type="scientific">Janibacter cremeus</name>
    <dbReference type="NCBI Taxonomy" id="1285192"/>
    <lineage>
        <taxon>Bacteria</taxon>
        <taxon>Bacillati</taxon>
        <taxon>Actinomycetota</taxon>
        <taxon>Actinomycetes</taxon>
        <taxon>Micrococcales</taxon>
        <taxon>Intrasporangiaceae</taxon>
        <taxon>Janibacter</taxon>
    </lineage>
</organism>
<dbReference type="GO" id="GO:0016887">
    <property type="term" value="F:ATP hydrolysis activity"/>
    <property type="evidence" value="ECO:0007669"/>
    <property type="project" value="InterPro"/>
</dbReference>
<dbReference type="PROSITE" id="PS00211">
    <property type="entry name" value="ABC_TRANSPORTER_1"/>
    <property type="match status" value="1"/>
</dbReference>
<keyword evidence="9" id="KW-1185">Reference proteome</keyword>
<sequence length="264" mass="27654">MNDDDTTAATGEAGDGATASVPAAATGAGPVLTVADLHVRFGGSHILQGLDFEVPATGVTALLGRNGVGKTTTLKAILGLAPRTGTITLDGKTIQNRATTKIVRDGVGYVPEDREVFGGLTVEENLRLVEPDLGTDTPIVQRLFPDLVPRRAQRAGTLSGGQQQMVSLARVLLRDNRLLLVDEPTKGLAPKLVTEVADVLAEVARSTPILLVEQNLPLVRRIADTVVVIDAGRVVHTGSAADLIADQELTRELLGVAMRREGAA</sequence>
<keyword evidence="2" id="KW-0813">Transport</keyword>
<feature type="region of interest" description="Disordered" evidence="6">
    <location>
        <begin position="1"/>
        <end position="21"/>
    </location>
</feature>
<dbReference type="InterPro" id="IPR027417">
    <property type="entry name" value="P-loop_NTPase"/>
</dbReference>
<dbReference type="Proteomes" id="UP000554054">
    <property type="component" value="Unassembled WGS sequence"/>
</dbReference>
<dbReference type="GO" id="GO:0005524">
    <property type="term" value="F:ATP binding"/>
    <property type="evidence" value="ECO:0007669"/>
    <property type="project" value="UniProtKB-KW"/>
</dbReference>
<dbReference type="EMBL" id="JACCAE010000001">
    <property type="protein sequence ID" value="NYF96769.1"/>
    <property type="molecule type" value="Genomic_DNA"/>
</dbReference>
<name>A0A852VLG1_9MICO</name>
<dbReference type="GO" id="GO:0015658">
    <property type="term" value="F:branched-chain amino acid transmembrane transporter activity"/>
    <property type="evidence" value="ECO:0007669"/>
    <property type="project" value="TreeGrafter"/>
</dbReference>
<proteinExistence type="inferred from homology"/>
<evidence type="ECO:0000259" key="7">
    <source>
        <dbReference type="PROSITE" id="PS50893"/>
    </source>
</evidence>
<keyword evidence="4 8" id="KW-0067">ATP-binding</keyword>
<evidence type="ECO:0000256" key="1">
    <source>
        <dbReference type="ARBA" id="ARBA00005417"/>
    </source>
</evidence>
<dbReference type="Gene3D" id="3.40.50.300">
    <property type="entry name" value="P-loop containing nucleotide triphosphate hydrolases"/>
    <property type="match status" value="1"/>
</dbReference>
<dbReference type="PANTHER" id="PTHR43820">
    <property type="entry name" value="HIGH-AFFINITY BRANCHED-CHAIN AMINO ACID TRANSPORT ATP-BINDING PROTEIN LIVF"/>
    <property type="match status" value="1"/>
</dbReference>
<dbReference type="InterPro" id="IPR003439">
    <property type="entry name" value="ABC_transporter-like_ATP-bd"/>
</dbReference>
<evidence type="ECO:0000256" key="4">
    <source>
        <dbReference type="ARBA" id="ARBA00022840"/>
    </source>
</evidence>
<evidence type="ECO:0000256" key="2">
    <source>
        <dbReference type="ARBA" id="ARBA00022448"/>
    </source>
</evidence>
<dbReference type="InterPro" id="IPR052156">
    <property type="entry name" value="BCAA_Transport_ATP-bd_LivF"/>
</dbReference>
<feature type="domain" description="ABC transporter" evidence="7">
    <location>
        <begin position="32"/>
        <end position="256"/>
    </location>
</feature>
<dbReference type="AlphaFoldDB" id="A0A852VLG1"/>
<dbReference type="SMART" id="SM00382">
    <property type="entry name" value="AAA"/>
    <property type="match status" value="1"/>
</dbReference>
<dbReference type="InterPro" id="IPR003593">
    <property type="entry name" value="AAA+_ATPase"/>
</dbReference>
<evidence type="ECO:0000313" key="9">
    <source>
        <dbReference type="Proteomes" id="UP000554054"/>
    </source>
</evidence>
<protein>
    <submittedName>
        <fullName evidence="8">Branched-chain amino acid transport system ATP-binding protein</fullName>
    </submittedName>
</protein>